<evidence type="ECO:0000256" key="7">
    <source>
        <dbReference type="ARBA" id="ARBA00022723"/>
    </source>
</evidence>
<dbReference type="NCBIfam" id="TIGR00239">
    <property type="entry name" value="2oxo_dh_E1"/>
    <property type="match status" value="1"/>
</dbReference>
<evidence type="ECO:0000256" key="1">
    <source>
        <dbReference type="ARBA" id="ARBA00001946"/>
    </source>
</evidence>
<keyword evidence="11" id="KW-0786">Thiamine pyrophosphate</keyword>
<dbReference type="STRING" id="65489.A0A0D3GVD4"/>
<feature type="region of interest" description="Disordered" evidence="17">
    <location>
        <begin position="19"/>
        <end position="88"/>
    </location>
</feature>
<feature type="compositionally biased region" description="Basic and acidic residues" evidence="17">
    <location>
        <begin position="24"/>
        <end position="46"/>
    </location>
</feature>
<dbReference type="Gene3D" id="3.40.50.11610">
    <property type="entry name" value="Multifunctional 2-oxoglutarate metabolism enzyme, C-terminal domain"/>
    <property type="match status" value="1"/>
</dbReference>
<dbReference type="CDD" id="cd02016">
    <property type="entry name" value="TPP_E1_OGDC_like"/>
    <property type="match status" value="1"/>
</dbReference>
<dbReference type="InterPro" id="IPR001017">
    <property type="entry name" value="DH_E1"/>
</dbReference>
<dbReference type="Pfam" id="PF00676">
    <property type="entry name" value="E1_dh"/>
    <property type="match status" value="1"/>
</dbReference>
<dbReference type="FunFam" id="3.40.50.12470:FF:000003">
    <property type="entry name" value="2-oxoglutarate dehydrogenase E1 component"/>
    <property type="match status" value="1"/>
</dbReference>
<evidence type="ECO:0000256" key="9">
    <source>
        <dbReference type="ARBA" id="ARBA00022946"/>
    </source>
</evidence>
<protein>
    <recommendedName>
        <fullName evidence="14">2-oxoglutarate dehydrogenase, mitochondrial</fullName>
        <ecNumber evidence="5">1.2.4.2</ecNumber>
    </recommendedName>
    <alternativeName>
        <fullName evidence="15">2-oxoglutarate dehydrogenase complex component E1</fullName>
    </alternativeName>
</protein>
<comment type="function">
    <text evidence="13">The 2-oxoglutarate dehydrogenase complex catalyzes the overall conversion of 2-oxoglutarate to succinyl-CoA and CO(2). It contains multiple copies of three enzymatic components: 2-oxoglutarate dehydrogenase (E1), dihydrolipoamide succinyltransferase (E2) and lipoamide dehydrogenase (E3).</text>
</comment>
<dbReference type="GO" id="GO:0046872">
    <property type="term" value="F:metal ion binding"/>
    <property type="evidence" value="ECO:0007669"/>
    <property type="project" value="UniProtKB-KW"/>
</dbReference>
<evidence type="ECO:0000256" key="12">
    <source>
        <dbReference type="ARBA" id="ARBA00023128"/>
    </source>
</evidence>
<keyword evidence="7" id="KW-0479">Metal-binding</keyword>
<dbReference type="Gramene" id="OBART07G27490.1">
    <property type="protein sequence ID" value="OBART07G27490.1"/>
    <property type="gene ID" value="OBART07G27490"/>
</dbReference>
<dbReference type="NCBIfam" id="NF008907">
    <property type="entry name" value="PRK12270.1"/>
    <property type="match status" value="1"/>
</dbReference>
<dbReference type="GO" id="GO:0030976">
    <property type="term" value="F:thiamine pyrophosphate binding"/>
    <property type="evidence" value="ECO:0007669"/>
    <property type="project" value="InterPro"/>
</dbReference>
<keyword evidence="20" id="KW-1185">Reference proteome</keyword>
<reference evidence="19" key="2">
    <citation type="submission" date="2015-03" db="UniProtKB">
        <authorList>
            <consortium name="EnsemblPlants"/>
        </authorList>
    </citation>
    <scope>IDENTIFICATION</scope>
</reference>
<dbReference type="EnsemblPlants" id="OBART07G27490.1">
    <property type="protein sequence ID" value="OBART07G27490.1"/>
    <property type="gene ID" value="OBART07G27490"/>
</dbReference>
<dbReference type="InterPro" id="IPR042179">
    <property type="entry name" value="KGD_C_sf"/>
</dbReference>
<dbReference type="PaxDb" id="65489-OBART07G27490.1"/>
<dbReference type="Gene3D" id="3.40.50.970">
    <property type="match status" value="1"/>
</dbReference>
<evidence type="ECO:0000256" key="2">
    <source>
        <dbReference type="ARBA" id="ARBA00001964"/>
    </source>
</evidence>
<dbReference type="InterPro" id="IPR031717">
    <property type="entry name" value="ODO-1/KGD_C"/>
</dbReference>
<dbReference type="FunFam" id="1.10.287.1150:FF:000002">
    <property type="entry name" value="2-oxoglutarate dehydrogenase E1 component"/>
    <property type="match status" value="1"/>
</dbReference>
<evidence type="ECO:0000256" key="16">
    <source>
        <dbReference type="ARBA" id="ARBA00051911"/>
    </source>
</evidence>
<evidence type="ECO:0000256" key="3">
    <source>
        <dbReference type="ARBA" id="ARBA00004305"/>
    </source>
</evidence>
<dbReference type="GO" id="GO:0045252">
    <property type="term" value="C:oxoglutarate dehydrogenase complex"/>
    <property type="evidence" value="ECO:0007669"/>
    <property type="project" value="TreeGrafter"/>
</dbReference>
<dbReference type="InterPro" id="IPR011603">
    <property type="entry name" value="2oxoglutarate_DH_E1"/>
</dbReference>
<evidence type="ECO:0000256" key="17">
    <source>
        <dbReference type="SAM" id="MobiDB-lite"/>
    </source>
</evidence>
<dbReference type="Proteomes" id="UP000026960">
    <property type="component" value="Chromosome 7"/>
</dbReference>
<reference evidence="19" key="1">
    <citation type="journal article" date="2009" name="Rice">
        <title>De Novo Next Generation Sequencing of Plant Genomes.</title>
        <authorList>
            <person name="Rounsley S."/>
            <person name="Marri P.R."/>
            <person name="Yu Y."/>
            <person name="He R."/>
            <person name="Sisneros N."/>
            <person name="Goicoechea J.L."/>
            <person name="Lee S.J."/>
            <person name="Angelova A."/>
            <person name="Kudrna D."/>
            <person name="Luo M."/>
            <person name="Affourtit J."/>
            <person name="Desany B."/>
            <person name="Knight J."/>
            <person name="Niazi F."/>
            <person name="Egholm M."/>
            <person name="Wing R.A."/>
        </authorList>
    </citation>
    <scope>NUCLEOTIDE SEQUENCE [LARGE SCALE GENOMIC DNA]</scope>
    <source>
        <strain evidence="19">cv. IRGC 105608</strain>
    </source>
</reference>
<comment type="subcellular location">
    <subcellularLocation>
        <location evidence="3">Mitochondrion matrix</location>
    </subcellularLocation>
</comment>
<dbReference type="Gene3D" id="1.10.287.1150">
    <property type="entry name" value="TPP helical domain"/>
    <property type="match status" value="1"/>
</dbReference>
<comment type="cofactor">
    <cofactor evidence="1">
        <name>Mg(2+)</name>
        <dbReference type="ChEBI" id="CHEBI:18420"/>
    </cofactor>
</comment>
<evidence type="ECO:0000256" key="5">
    <source>
        <dbReference type="ARBA" id="ARBA00012280"/>
    </source>
</evidence>
<dbReference type="AlphaFoldDB" id="A0A0D3GVD4"/>
<feature type="region of interest" description="Disordered" evidence="17">
    <location>
        <begin position="209"/>
        <end position="233"/>
    </location>
</feature>
<evidence type="ECO:0000256" key="13">
    <source>
        <dbReference type="ARBA" id="ARBA00037426"/>
    </source>
</evidence>
<organism evidence="19">
    <name type="scientific">Oryza barthii</name>
    <dbReference type="NCBI Taxonomy" id="65489"/>
    <lineage>
        <taxon>Eukaryota</taxon>
        <taxon>Viridiplantae</taxon>
        <taxon>Streptophyta</taxon>
        <taxon>Embryophyta</taxon>
        <taxon>Tracheophyta</taxon>
        <taxon>Spermatophyta</taxon>
        <taxon>Magnoliopsida</taxon>
        <taxon>Liliopsida</taxon>
        <taxon>Poales</taxon>
        <taxon>Poaceae</taxon>
        <taxon>BOP clade</taxon>
        <taxon>Oryzoideae</taxon>
        <taxon>Oryzeae</taxon>
        <taxon>Oryzinae</taxon>
        <taxon>Oryza</taxon>
    </lineage>
</organism>
<keyword evidence="9" id="KW-0809">Transit peptide</keyword>
<evidence type="ECO:0000259" key="18">
    <source>
        <dbReference type="SMART" id="SM00861"/>
    </source>
</evidence>
<keyword evidence="12" id="KW-0496">Mitochondrion</keyword>
<dbReference type="FunFam" id="3.40.50.970:FF:000002">
    <property type="entry name" value="2-oxoglutarate dehydrogenase, E1 component"/>
    <property type="match status" value="1"/>
</dbReference>
<dbReference type="Pfam" id="PF16078">
    <property type="entry name" value="2-oxogl_dehyd_N"/>
    <property type="match status" value="1"/>
</dbReference>
<dbReference type="InterPro" id="IPR005475">
    <property type="entry name" value="Transketolase-like_Pyr-bd"/>
</dbReference>
<dbReference type="Gene3D" id="3.40.50.12470">
    <property type="match status" value="1"/>
</dbReference>
<evidence type="ECO:0000256" key="11">
    <source>
        <dbReference type="ARBA" id="ARBA00023052"/>
    </source>
</evidence>
<evidence type="ECO:0000256" key="4">
    <source>
        <dbReference type="ARBA" id="ARBA00006936"/>
    </source>
</evidence>
<dbReference type="eggNOG" id="KOG0450">
    <property type="taxonomic scope" value="Eukaryota"/>
</dbReference>
<sequence length="1247" mass="140996">MDDRDLDSAALWAAVDSAAAAQASRRDHDRTHLRNLEDDEHRDRGGEVVQPARPFKVPRLLTTPPPPSPRPLQLQMAPRPHSSPNITLTPDATRLVVVDTPPPTPTACFAAHDLFPAISVANFRKYQEAALSILDKSDYTSISGNPYIKKSGWRKISCFFNISFEIKDRSIEFDENRNVNRAEFLVRASMQGGRFSDGWGSCDRREKKFNKPNHDVPSTAETRAKNKACQGGSRSRSRSMAWLRAASGLARHALRRRVPAASRFFHSARPAWRSSAPVPRAVPLSRLTDSFLDGTSSVYLEELQRAWEADPSSVDESWDNFFRNFLGQAAPSSAGLSGQTIQESMQLLLLVRAYQVNGHMKAKLDPLRLDDRAVPDDLDLSLYGFTEADLDREFFLGVWRMAGFLSDNRPVLTLREILSKLEQAYCGPIGYEYMHIPDRDKCNWLRDKIETAKLKEYNKDRRLVMLDRLIWSTQFENFLATKWATAKRFGLEGGETLIPGMKEMFDRAADLGVENIVIGMPHRGRLNVLGNVVRKPLSQIFSEFTGGTRPVEGEDGLYTGTGDVKYHLGTSYDRPTRGGKRIHLSLVANPSHLEAVDPVVIGKTRAKQFYSNDLDRTKNMGILIHGDGSFAGQGVVYETLHLSALPNYTTGGTIHIVVNNQVAFTTDPRAGRSSQYCTDVAKALNAPIFHVNGDDLEAVVRVCELAAEWRQTFHSDVVVDLICYRRFGHNEIDEPSFTQPKMYQVIKNHPSSLKLYEQKLLGTGEVSKEDVQKIHEKVNRILNEEFAKSKDYVPNKRDWLSAYWTGFKSPEQISRVRNTGVNPGVLKRVGQAITTLPEDFKPHRAVKKIFEQRAAMIESGEGIDWAVAEALAFATLIVEGNHVRLSGQDVERGTFSHRHAVLHDQENGRKHCPLDHVVMNQNEELFTVSNSSLSEFAVLGFEMGYSMENPNSLVLWEAQFGDFSNGAQVMFDQFLSSGEAKWLRQTGLVVLLPHGYDGQGPEHSSARLERFLQMSDDNPFVIPEMEPTLRKQIQECNWQVVNVTTPANYFHVLRRQIHREFRKPLIVMAPKNLLRHKDCKSNLSEFDDVEGHPGFDKQGTRFKRLIKDRNDHKQVEEGIKRLVLCSGKVYYELDEERKKTERSDVAICRVEQLCPFPYDLIQRELKRYPNAEIVWCQEEPMNMGAYSYISPRLYASMKTLGRGSFDDIKYVGRAPSAATATGFLSVHAQEQTELVKKALQAEPIKFP</sequence>
<dbReference type="NCBIfam" id="NF006914">
    <property type="entry name" value="PRK09404.1"/>
    <property type="match status" value="1"/>
</dbReference>
<dbReference type="SUPFAM" id="SSF52518">
    <property type="entry name" value="Thiamin diphosphate-binding fold (THDP-binding)"/>
    <property type="match status" value="2"/>
</dbReference>
<dbReference type="GO" id="GO:0005759">
    <property type="term" value="C:mitochondrial matrix"/>
    <property type="evidence" value="ECO:0007669"/>
    <property type="project" value="UniProtKB-SubCell"/>
</dbReference>
<evidence type="ECO:0000256" key="10">
    <source>
        <dbReference type="ARBA" id="ARBA00023002"/>
    </source>
</evidence>
<dbReference type="Pfam" id="PF02779">
    <property type="entry name" value="Transket_pyr"/>
    <property type="match status" value="1"/>
</dbReference>
<dbReference type="HOGENOM" id="CLU_004709_1_0_1"/>
<feature type="domain" description="Transketolase-like pyrimidine-binding" evidence="18">
    <location>
        <begin position="863"/>
        <end position="1076"/>
    </location>
</feature>
<accession>A0A0D3GVD4</accession>
<dbReference type="InterPro" id="IPR029061">
    <property type="entry name" value="THDP-binding"/>
</dbReference>
<evidence type="ECO:0000256" key="15">
    <source>
        <dbReference type="ARBA" id="ARBA00042984"/>
    </source>
</evidence>
<dbReference type="FunFam" id="3.40.50.11610:FF:000006">
    <property type="entry name" value="2-oxoglutarate dehydrogenase, mitochondrial"/>
    <property type="match status" value="1"/>
</dbReference>
<dbReference type="PANTHER" id="PTHR23152">
    <property type="entry name" value="2-OXOGLUTARATE DEHYDROGENASE"/>
    <property type="match status" value="1"/>
</dbReference>
<keyword evidence="8" id="KW-0460">Magnesium</keyword>
<dbReference type="GO" id="GO:0006099">
    <property type="term" value="P:tricarboxylic acid cycle"/>
    <property type="evidence" value="ECO:0007669"/>
    <property type="project" value="UniProtKB-KW"/>
</dbReference>
<dbReference type="Pfam" id="PF16870">
    <property type="entry name" value="OxoGdeHyase_C"/>
    <property type="match status" value="1"/>
</dbReference>
<evidence type="ECO:0000313" key="20">
    <source>
        <dbReference type="Proteomes" id="UP000026960"/>
    </source>
</evidence>
<evidence type="ECO:0000313" key="19">
    <source>
        <dbReference type="EnsemblPlants" id="OBART07G27490.1"/>
    </source>
</evidence>
<evidence type="ECO:0000256" key="8">
    <source>
        <dbReference type="ARBA" id="ARBA00022842"/>
    </source>
</evidence>
<keyword evidence="10" id="KW-0560">Oxidoreductase</keyword>
<dbReference type="EC" id="1.2.4.2" evidence="5"/>
<evidence type="ECO:0000256" key="6">
    <source>
        <dbReference type="ARBA" id="ARBA00022532"/>
    </source>
</evidence>
<keyword evidence="6" id="KW-0816">Tricarboxylic acid cycle</keyword>
<name>A0A0D3GVD4_9ORYZ</name>
<proteinExistence type="inferred from homology"/>
<dbReference type="GO" id="GO:0004591">
    <property type="term" value="F:oxoglutarate dehydrogenase (succinyl-transferring) activity"/>
    <property type="evidence" value="ECO:0007669"/>
    <property type="project" value="UniProtKB-EC"/>
</dbReference>
<dbReference type="PANTHER" id="PTHR23152:SF23">
    <property type="entry name" value="OXOGLUTARATE DEHYDROGENASE (SUCCINYL-TRANSFERRING)"/>
    <property type="match status" value="1"/>
</dbReference>
<comment type="similarity">
    <text evidence="4">Belongs to the alpha-ketoglutarate dehydrogenase family.</text>
</comment>
<dbReference type="InterPro" id="IPR032106">
    <property type="entry name" value="2-oxogl_dehyd_N"/>
</dbReference>
<comment type="cofactor">
    <cofactor evidence="2">
        <name>thiamine diphosphate</name>
        <dbReference type="ChEBI" id="CHEBI:58937"/>
    </cofactor>
</comment>
<evidence type="ECO:0000256" key="14">
    <source>
        <dbReference type="ARBA" id="ARBA00040267"/>
    </source>
</evidence>
<dbReference type="SMART" id="SM00861">
    <property type="entry name" value="Transket_pyr"/>
    <property type="match status" value="1"/>
</dbReference>
<comment type="catalytic activity">
    <reaction evidence="16">
        <text>N(6)-[(R)-lipoyl]-L-lysyl-[protein] + 2-oxoglutarate + H(+) = N(6)-[(R)-S(8)-succinyldihydrolipoyl]-L-lysyl-[protein] + CO2</text>
        <dbReference type="Rhea" id="RHEA:12188"/>
        <dbReference type="Rhea" id="RHEA-COMP:10474"/>
        <dbReference type="Rhea" id="RHEA-COMP:20092"/>
        <dbReference type="ChEBI" id="CHEBI:15378"/>
        <dbReference type="ChEBI" id="CHEBI:16526"/>
        <dbReference type="ChEBI" id="CHEBI:16810"/>
        <dbReference type="ChEBI" id="CHEBI:83099"/>
        <dbReference type="ChEBI" id="CHEBI:83120"/>
        <dbReference type="EC" id="1.2.4.2"/>
    </reaction>
</comment>